<evidence type="ECO:0000256" key="1">
    <source>
        <dbReference type="SAM" id="Phobius"/>
    </source>
</evidence>
<dbReference type="EMBL" id="MN739312">
    <property type="protein sequence ID" value="QHS98026.1"/>
    <property type="molecule type" value="Genomic_DNA"/>
</dbReference>
<dbReference type="InterPro" id="IPR043929">
    <property type="entry name" value="DUF5755"/>
</dbReference>
<keyword evidence="1" id="KW-0472">Membrane</keyword>
<dbReference type="Pfam" id="PF19059">
    <property type="entry name" value="DUF5755"/>
    <property type="match status" value="1"/>
</dbReference>
<protein>
    <submittedName>
        <fullName evidence="2">Uncharacterized protein</fullName>
    </submittedName>
</protein>
<evidence type="ECO:0000313" key="2">
    <source>
        <dbReference type="EMBL" id="QHS98026.1"/>
    </source>
</evidence>
<name>A0A6C0C0T8_9ZZZZ</name>
<accession>A0A6C0C0T8</accession>
<dbReference type="AlphaFoldDB" id="A0A6C0C0T8"/>
<proteinExistence type="predicted"/>
<feature type="transmembrane region" description="Helical" evidence="1">
    <location>
        <begin position="15"/>
        <end position="34"/>
    </location>
</feature>
<organism evidence="2">
    <name type="scientific">viral metagenome</name>
    <dbReference type="NCBI Taxonomy" id="1070528"/>
    <lineage>
        <taxon>unclassified sequences</taxon>
        <taxon>metagenomes</taxon>
        <taxon>organismal metagenomes</taxon>
    </lineage>
</organism>
<sequence>MAKKCAPGVFCIENMTLFVLMVTILIAILVFYQVQNKEIKIINKIPKQDLVMSGSQHVENPNIFNNPHRPPLRDNQYFPPAGGDVRGGIPINIKTRSTGQDYTQMGILTKNGSPENLILPLMGRRTMTGRDKWNYYTISNSGSVNTRLPVSVKGKSCTSEYGCDDIMNGEQVYVEGYDSTFKVTKYENNEFQYIPVI</sequence>
<keyword evidence="1" id="KW-0812">Transmembrane</keyword>
<keyword evidence="1" id="KW-1133">Transmembrane helix</keyword>
<reference evidence="2" key="1">
    <citation type="journal article" date="2020" name="Nature">
        <title>Giant virus diversity and host interactions through global metagenomics.</title>
        <authorList>
            <person name="Schulz F."/>
            <person name="Roux S."/>
            <person name="Paez-Espino D."/>
            <person name="Jungbluth S."/>
            <person name="Walsh D.A."/>
            <person name="Denef V.J."/>
            <person name="McMahon K.D."/>
            <person name="Konstantinidis K.T."/>
            <person name="Eloe-Fadrosh E.A."/>
            <person name="Kyrpides N.C."/>
            <person name="Woyke T."/>
        </authorList>
    </citation>
    <scope>NUCLEOTIDE SEQUENCE</scope>
    <source>
        <strain evidence="2">GVMAG-M-3300020182-84</strain>
    </source>
</reference>